<dbReference type="GO" id="GO:0003700">
    <property type="term" value="F:DNA-binding transcription factor activity"/>
    <property type="evidence" value="ECO:0007669"/>
    <property type="project" value="InterPro"/>
</dbReference>
<dbReference type="RefSeq" id="WP_128233455.1">
    <property type="nucleotide sequence ID" value="NZ_SAUY01000026.1"/>
</dbReference>
<dbReference type="PROSITE" id="PS50949">
    <property type="entry name" value="HTH_GNTR"/>
    <property type="match status" value="1"/>
</dbReference>
<dbReference type="CDD" id="cd07377">
    <property type="entry name" value="WHTH_GntR"/>
    <property type="match status" value="1"/>
</dbReference>
<dbReference type="Gene3D" id="1.20.120.530">
    <property type="entry name" value="GntR ligand-binding domain-like"/>
    <property type="match status" value="1"/>
</dbReference>
<evidence type="ECO:0000256" key="2">
    <source>
        <dbReference type="ARBA" id="ARBA00023125"/>
    </source>
</evidence>
<dbReference type="Gene3D" id="1.10.10.10">
    <property type="entry name" value="Winged helix-like DNA-binding domain superfamily/Winged helix DNA-binding domain"/>
    <property type="match status" value="1"/>
</dbReference>
<name>A0A443K5U5_9RHOB</name>
<evidence type="ECO:0000313" key="5">
    <source>
        <dbReference type="EMBL" id="RWR28151.1"/>
    </source>
</evidence>
<evidence type="ECO:0000313" key="6">
    <source>
        <dbReference type="Proteomes" id="UP000284451"/>
    </source>
</evidence>
<dbReference type="SUPFAM" id="SSF46785">
    <property type="entry name" value="Winged helix' DNA-binding domain"/>
    <property type="match status" value="1"/>
</dbReference>
<dbReference type="SUPFAM" id="SSF48008">
    <property type="entry name" value="GntR ligand-binding domain-like"/>
    <property type="match status" value="1"/>
</dbReference>
<dbReference type="InterPro" id="IPR036390">
    <property type="entry name" value="WH_DNA-bd_sf"/>
</dbReference>
<keyword evidence="1" id="KW-0805">Transcription regulation</keyword>
<protein>
    <submittedName>
        <fullName evidence="5">GntR family transcriptional regulator</fullName>
    </submittedName>
</protein>
<dbReference type="SMART" id="SM00895">
    <property type="entry name" value="FCD"/>
    <property type="match status" value="1"/>
</dbReference>
<comment type="caution">
    <text evidence="5">The sequence shown here is derived from an EMBL/GenBank/DDBJ whole genome shotgun (WGS) entry which is preliminary data.</text>
</comment>
<evidence type="ECO:0000256" key="1">
    <source>
        <dbReference type="ARBA" id="ARBA00023015"/>
    </source>
</evidence>
<dbReference type="AlphaFoldDB" id="A0A443K5U5"/>
<reference evidence="5 6" key="1">
    <citation type="submission" date="2019-01" db="EMBL/GenBank/DDBJ databases">
        <title>Sinorhodobacter populi sp. nov. isolated from the symptomatic bark tissue of Populus euramericana canker.</title>
        <authorList>
            <person name="Xu G."/>
        </authorList>
    </citation>
    <scope>NUCLEOTIDE SEQUENCE [LARGE SCALE GENOMIC DNA]</scope>
    <source>
        <strain evidence="5 6">07D10-4-3</strain>
    </source>
</reference>
<dbReference type="EMBL" id="SAUY01000026">
    <property type="protein sequence ID" value="RWR28151.1"/>
    <property type="molecule type" value="Genomic_DNA"/>
</dbReference>
<sequence length="239" mass="26479">MNDPIPRHSPIRAVSLTDQVYGAISEMLLDSTLKPDSRTSIRELADQLGVSTMPVREAVGRLIAQGALAIRRNKAVEVPQMSAADFRDLVHTRILMECEAARLAVDRMQDPEIEAIRSLHLKYISAFGARNDRSDALGLNRHLHFALYDAARSPSLRQLIGMAWLRAGPLISLDIGPQVQRERASHSIEAHGQLVDALTRRDREGAAEAIRADLSAAAATILEHRSFFHWEEGSDEPEP</sequence>
<evidence type="ECO:0000259" key="4">
    <source>
        <dbReference type="PROSITE" id="PS50949"/>
    </source>
</evidence>
<dbReference type="InterPro" id="IPR000524">
    <property type="entry name" value="Tscrpt_reg_HTH_GntR"/>
</dbReference>
<gene>
    <name evidence="5" type="ORF">D2T29_17325</name>
</gene>
<dbReference type="InterPro" id="IPR011711">
    <property type="entry name" value="GntR_C"/>
</dbReference>
<dbReference type="Proteomes" id="UP000284451">
    <property type="component" value="Unassembled WGS sequence"/>
</dbReference>
<dbReference type="InterPro" id="IPR008920">
    <property type="entry name" value="TF_FadR/GntR_C"/>
</dbReference>
<dbReference type="GO" id="GO:0003677">
    <property type="term" value="F:DNA binding"/>
    <property type="evidence" value="ECO:0007669"/>
    <property type="project" value="UniProtKB-KW"/>
</dbReference>
<dbReference type="PANTHER" id="PTHR43537:SF39">
    <property type="entry name" value="HTH-TYPE TRANSCRIPTIONAL REGULATOR MCBR"/>
    <property type="match status" value="1"/>
</dbReference>
<keyword evidence="2" id="KW-0238">DNA-binding</keyword>
<dbReference type="Pfam" id="PF07729">
    <property type="entry name" value="FCD"/>
    <property type="match status" value="1"/>
</dbReference>
<proteinExistence type="predicted"/>
<dbReference type="Pfam" id="PF00392">
    <property type="entry name" value="GntR"/>
    <property type="match status" value="1"/>
</dbReference>
<dbReference type="InterPro" id="IPR036388">
    <property type="entry name" value="WH-like_DNA-bd_sf"/>
</dbReference>
<dbReference type="SMART" id="SM00345">
    <property type="entry name" value="HTH_GNTR"/>
    <property type="match status" value="1"/>
</dbReference>
<reference evidence="5 6" key="2">
    <citation type="submission" date="2019-01" db="EMBL/GenBank/DDBJ databases">
        <authorList>
            <person name="Li Y."/>
        </authorList>
    </citation>
    <scope>NUCLEOTIDE SEQUENCE [LARGE SCALE GENOMIC DNA]</scope>
    <source>
        <strain evidence="5 6">07D10-4-3</strain>
    </source>
</reference>
<accession>A0A443K5U5</accession>
<feature type="domain" description="HTH gntR-type" evidence="4">
    <location>
        <begin position="14"/>
        <end position="81"/>
    </location>
</feature>
<dbReference type="PANTHER" id="PTHR43537">
    <property type="entry name" value="TRANSCRIPTIONAL REGULATOR, GNTR FAMILY"/>
    <property type="match status" value="1"/>
</dbReference>
<evidence type="ECO:0000256" key="3">
    <source>
        <dbReference type="ARBA" id="ARBA00023163"/>
    </source>
</evidence>
<keyword evidence="3" id="KW-0804">Transcription</keyword>
<organism evidence="5 6">
    <name type="scientific">Paenirhodobacter populi</name>
    <dbReference type="NCBI Taxonomy" id="2306993"/>
    <lineage>
        <taxon>Bacteria</taxon>
        <taxon>Pseudomonadati</taxon>
        <taxon>Pseudomonadota</taxon>
        <taxon>Alphaproteobacteria</taxon>
        <taxon>Rhodobacterales</taxon>
        <taxon>Rhodobacter group</taxon>
        <taxon>Paenirhodobacter</taxon>
    </lineage>
</organism>